<comment type="caution">
    <text evidence="2">The sequence shown here is derived from an EMBL/GenBank/DDBJ whole genome shotgun (WGS) entry which is preliminary data.</text>
</comment>
<dbReference type="Proteomes" id="UP001066276">
    <property type="component" value="Chromosome 11"/>
</dbReference>
<protein>
    <submittedName>
        <fullName evidence="2">Uncharacterized protein</fullName>
    </submittedName>
</protein>
<evidence type="ECO:0000256" key="1">
    <source>
        <dbReference type="SAM" id="MobiDB-lite"/>
    </source>
</evidence>
<evidence type="ECO:0000313" key="3">
    <source>
        <dbReference type="Proteomes" id="UP001066276"/>
    </source>
</evidence>
<evidence type="ECO:0000313" key="2">
    <source>
        <dbReference type="EMBL" id="KAJ1091779.1"/>
    </source>
</evidence>
<reference evidence="2" key="1">
    <citation type="journal article" date="2022" name="bioRxiv">
        <title>Sequencing and chromosome-scale assembly of the giantPleurodeles waltlgenome.</title>
        <authorList>
            <person name="Brown T."/>
            <person name="Elewa A."/>
            <person name="Iarovenko S."/>
            <person name="Subramanian E."/>
            <person name="Araus A.J."/>
            <person name="Petzold A."/>
            <person name="Susuki M."/>
            <person name="Suzuki K.-i.T."/>
            <person name="Hayashi T."/>
            <person name="Toyoda A."/>
            <person name="Oliveira C."/>
            <person name="Osipova E."/>
            <person name="Leigh N.D."/>
            <person name="Simon A."/>
            <person name="Yun M.H."/>
        </authorList>
    </citation>
    <scope>NUCLEOTIDE SEQUENCE</scope>
    <source>
        <strain evidence="2">20211129_DDA</strain>
        <tissue evidence="2">Liver</tissue>
    </source>
</reference>
<organism evidence="2 3">
    <name type="scientific">Pleurodeles waltl</name>
    <name type="common">Iberian ribbed newt</name>
    <dbReference type="NCBI Taxonomy" id="8319"/>
    <lineage>
        <taxon>Eukaryota</taxon>
        <taxon>Metazoa</taxon>
        <taxon>Chordata</taxon>
        <taxon>Craniata</taxon>
        <taxon>Vertebrata</taxon>
        <taxon>Euteleostomi</taxon>
        <taxon>Amphibia</taxon>
        <taxon>Batrachia</taxon>
        <taxon>Caudata</taxon>
        <taxon>Salamandroidea</taxon>
        <taxon>Salamandridae</taxon>
        <taxon>Pleurodelinae</taxon>
        <taxon>Pleurodeles</taxon>
    </lineage>
</organism>
<dbReference type="EMBL" id="JANPWB010000015">
    <property type="protein sequence ID" value="KAJ1091779.1"/>
    <property type="molecule type" value="Genomic_DNA"/>
</dbReference>
<accession>A0AAV7LLC5</accession>
<dbReference type="AlphaFoldDB" id="A0AAV7LLC5"/>
<gene>
    <name evidence="2" type="ORF">NDU88_004894</name>
</gene>
<feature type="region of interest" description="Disordered" evidence="1">
    <location>
        <begin position="84"/>
        <end position="105"/>
    </location>
</feature>
<sequence length="105" mass="11371">MYRGSLATARAAPGRHPEAENWNEPGGLEDQGLSGVDPLAPCSNEVALRSRGPQEEIEAALRLRGLRPDPWPRVEAVVRTVFGGSDQNRAAGKERAETWRPATGK</sequence>
<proteinExistence type="predicted"/>
<feature type="region of interest" description="Disordered" evidence="1">
    <location>
        <begin position="1"/>
        <end position="41"/>
    </location>
</feature>
<keyword evidence="3" id="KW-1185">Reference proteome</keyword>
<name>A0AAV7LLC5_PLEWA</name>